<gene>
    <name evidence="4" type="ORF">PCON_04090</name>
</gene>
<evidence type="ECO:0000313" key="4">
    <source>
        <dbReference type="EMBL" id="CCX04950.1"/>
    </source>
</evidence>
<accession>U4L4J8</accession>
<dbReference type="OrthoDB" id="1748564at2759"/>
<feature type="domain" description="GDP/GTP exchange factor Sec2 N-terminal" evidence="3">
    <location>
        <begin position="74"/>
        <end position="213"/>
    </location>
</feature>
<evidence type="ECO:0000256" key="1">
    <source>
        <dbReference type="ARBA" id="ARBA00023054"/>
    </source>
</evidence>
<keyword evidence="1" id="KW-0175">Coiled coil</keyword>
<dbReference type="GO" id="GO:0070319">
    <property type="term" value="C:Golgi to plasma membrane transport vesicle"/>
    <property type="evidence" value="ECO:0007669"/>
    <property type="project" value="TreeGrafter"/>
</dbReference>
<reference evidence="4 5" key="1">
    <citation type="journal article" date="2013" name="PLoS Genet.">
        <title>The genome and development-dependent transcriptomes of Pyronema confluens: a window into fungal evolution.</title>
        <authorList>
            <person name="Traeger S."/>
            <person name="Altegoer F."/>
            <person name="Freitag M."/>
            <person name="Gabaldon T."/>
            <person name="Kempken F."/>
            <person name="Kumar A."/>
            <person name="Marcet-Houben M."/>
            <person name="Poggeler S."/>
            <person name="Stajich J.E."/>
            <person name="Nowrousian M."/>
        </authorList>
    </citation>
    <scope>NUCLEOTIDE SEQUENCE [LARGE SCALE GENOMIC DNA]</scope>
    <source>
        <strain evidence="5">CBS 100304</strain>
        <tissue evidence="4">Vegetative mycelium</tissue>
    </source>
</reference>
<keyword evidence="5" id="KW-1185">Reference proteome</keyword>
<evidence type="ECO:0000256" key="2">
    <source>
        <dbReference type="SAM" id="MobiDB-lite"/>
    </source>
</evidence>
<dbReference type="GO" id="GO:0005085">
    <property type="term" value="F:guanyl-nucleotide exchange factor activity"/>
    <property type="evidence" value="ECO:0007669"/>
    <property type="project" value="InterPro"/>
</dbReference>
<dbReference type="SUPFAM" id="SSF144284">
    <property type="entry name" value="Sec2 N-terminal region"/>
    <property type="match status" value="1"/>
</dbReference>
<feature type="compositionally biased region" description="Basic and acidic residues" evidence="2">
    <location>
        <begin position="601"/>
        <end position="610"/>
    </location>
</feature>
<feature type="region of interest" description="Disordered" evidence="2">
    <location>
        <begin position="215"/>
        <end position="236"/>
    </location>
</feature>
<dbReference type="PANTHER" id="PTHR14430:SF0">
    <property type="entry name" value="SEC2P DOMAIN-CONTAINING PROTEIN"/>
    <property type="match status" value="1"/>
</dbReference>
<feature type="compositionally biased region" description="Basic and acidic residues" evidence="2">
    <location>
        <begin position="653"/>
        <end position="663"/>
    </location>
</feature>
<dbReference type="InterPro" id="IPR009449">
    <property type="entry name" value="Sec2_N"/>
</dbReference>
<dbReference type="Pfam" id="PF25555">
    <property type="entry name" value="RAB3A-like_C"/>
    <property type="match status" value="1"/>
</dbReference>
<sequence>MKPPQLQSRPHSLTAGFSTMTAPVVRPNLGRSASETILNGEGQANSDSSTDNGSDLNREVAALSNKLISAINHQTKLDDSLAATKHELELSKARIRQLEATAKEHADMMAKGLLVEKKDVEDETARLMNRLKAESMQRGQAEKDKRQIEQELENLTTALFDEAHKMVSAAHKERDAVQRKNEQLKAQVIDTESLLASHQEQLAELKEVIAQMTQEREEREGAIPGTPRTPGLSRRRSRASLVQIFDALNLSGSDEMPPCPPTSLINLVHPVLRHDIASYKDFCELFCQPKPVEFQKTHPAGRVSGGSFTSIQLMGVGLSMPSPGQSMFGRKRVESGSTTHSPANSTSGGSMDSQNHLAALKESKFYKRVMLEDVEPTLRLDCAPGLSWLARRNVLSAITEGSLVIDPMPSSPKVTIFACALCGENKADEQHARTHRMRTSESPNAQRYPLCWYCTNRLRSVCDFMAFMRTLREGLWKCEGEGDQKHAWEESVKLREAMFWARIGGGVIFSVHSPAFREFRDETLTNGQTETPPRTPMMPNMADQGKLTIPKKRRSQNNPFLTPERQVTRGGLRIPSPLDLSAPDMSDTDDSSTNGTIFIERATDPEKEEYGQPYDSSEELSTVIEIDNEKQPDIPISTSPIILGQEEEQEQDHDEHDLPHAEEVPLPESRPTSQAISLRSPIIITQDIPKPPQVLSPTPIEQPASPQIPGGW</sequence>
<proteinExistence type="predicted"/>
<dbReference type="PANTHER" id="PTHR14430">
    <property type="entry name" value="RABIN3-RELATED"/>
    <property type="match status" value="1"/>
</dbReference>
<dbReference type="GO" id="GO:0051286">
    <property type="term" value="C:cell tip"/>
    <property type="evidence" value="ECO:0007669"/>
    <property type="project" value="TreeGrafter"/>
</dbReference>
<dbReference type="Gene3D" id="6.10.140.910">
    <property type="match status" value="1"/>
</dbReference>
<dbReference type="Proteomes" id="UP000018144">
    <property type="component" value="Unassembled WGS sequence"/>
</dbReference>
<feature type="region of interest" description="Disordered" evidence="2">
    <location>
        <begin position="1"/>
        <end position="55"/>
    </location>
</feature>
<dbReference type="STRING" id="1076935.U4L4J8"/>
<feature type="region of interest" description="Disordered" evidence="2">
    <location>
        <begin position="570"/>
        <end position="618"/>
    </location>
</feature>
<feature type="compositionally biased region" description="Polar residues" evidence="2">
    <location>
        <begin position="335"/>
        <end position="353"/>
    </location>
</feature>
<dbReference type="AlphaFoldDB" id="U4L4J8"/>
<dbReference type="eggNOG" id="KOG4324">
    <property type="taxonomic scope" value="Eukaryota"/>
</dbReference>
<dbReference type="OMA" id="CCEFTGY"/>
<evidence type="ECO:0000313" key="5">
    <source>
        <dbReference type="Proteomes" id="UP000018144"/>
    </source>
</evidence>
<organism evidence="4 5">
    <name type="scientific">Pyronema omphalodes (strain CBS 100304)</name>
    <name type="common">Pyronema confluens</name>
    <dbReference type="NCBI Taxonomy" id="1076935"/>
    <lineage>
        <taxon>Eukaryota</taxon>
        <taxon>Fungi</taxon>
        <taxon>Dikarya</taxon>
        <taxon>Ascomycota</taxon>
        <taxon>Pezizomycotina</taxon>
        <taxon>Pezizomycetes</taxon>
        <taxon>Pezizales</taxon>
        <taxon>Pyronemataceae</taxon>
        <taxon>Pyronema</taxon>
    </lineage>
</organism>
<evidence type="ECO:0000259" key="3">
    <source>
        <dbReference type="Pfam" id="PF06428"/>
    </source>
</evidence>
<feature type="region of interest" description="Disordered" evidence="2">
    <location>
        <begin position="642"/>
        <end position="712"/>
    </location>
</feature>
<feature type="region of interest" description="Disordered" evidence="2">
    <location>
        <begin position="328"/>
        <end position="353"/>
    </location>
</feature>
<name>U4L4J8_PYROM</name>
<dbReference type="GO" id="GO:0006887">
    <property type="term" value="P:exocytosis"/>
    <property type="evidence" value="ECO:0007669"/>
    <property type="project" value="TreeGrafter"/>
</dbReference>
<feature type="compositionally biased region" description="Polar residues" evidence="2">
    <location>
        <begin position="31"/>
        <end position="55"/>
    </location>
</feature>
<protein>
    <submittedName>
        <fullName evidence="4">Similar to Rab guanine nucleotide exchange factor sec2 acc. no. O13930</fullName>
    </submittedName>
</protein>
<dbReference type="EMBL" id="HF935221">
    <property type="protein sequence ID" value="CCX04950.1"/>
    <property type="molecule type" value="Genomic_DNA"/>
</dbReference>
<dbReference type="InterPro" id="IPR040351">
    <property type="entry name" value="RAB3IL/RAB3IP/Sec2"/>
</dbReference>
<feature type="compositionally biased region" description="Polar residues" evidence="2">
    <location>
        <begin position="1"/>
        <end position="21"/>
    </location>
</feature>
<dbReference type="Pfam" id="PF06428">
    <property type="entry name" value="Sec2p"/>
    <property type="match status" value="1"/>
</dbReference>
<dbReference type="CDD" id="cd21044">
    <property type="entry name" value="Rab11BD_RAB3IP_like"/>
    <property type="match status" value="1"/>
</dbReference>